<dbReference type="EMBL" id="JAADJZ010000004">
    <property type="protein sequence ID" value="KAF2875884.1"/>
    <property type="molecule type" value="Genomic_DNA"/>
</dbReference>
<accession>A0A7C8MSH7</accession>
<keyword evidence="3" id="KW-1185">Reference proteome</keyword>
<evidence type="ECO:0000313" key="3">
    <source>
        <dbReference type="Proteomes" id="UP000481861"/>
    </source>
</evidence>
<name>A0A7C8MSH7_9PLEO</name>
<comment type="caution">
    <text evidence="2">The sequence shown here is derived from an EMBL/GenBank/DDBJ whole genome shotgun (WGS) entry which is preliminary data.</text>
</comment>
<proteinExistence type="predicted"/>
<feature type="region of interest" description="Disordered" evidence="1">
    <location>
        <begin position="11"/>
        <end position="30"/>
    </location>
</feature>
<gene>
    <name evidence="2" type="ORF">BDV95DRAFT_284669</name>
</gene>
<organism evidence="2 3">
    <name type="scientific">Massariosphaeria phaeospora</name>
    <dbReference type="NCBI Taxonomy" id="100035"/>
    <lineage>
        <taxon>Eukaryota</taxon>
        <taxon>Fungi</taxon>
        <taxon>Dikarya</taxon>
        <taxon>Ascomycota</taxon>
        <taxon>Pezizomycotina</taxon>
        <taxon>Dothideomycetes</taxon>
        <taxon>Pleosporomycetidae</taxon>
        <taxon>Pleosporales</taxon>
        <taxon>Pleosporales incertae sedis</taxon>
        <taxon>Massariosphaeria</taxon>
    </lineage>
</organism>
<protein>
    <submittedName>
        <fullName evidence="2">Uncharacterized protein</fullName>
    </submittedName>
</protein>
<sequence>MCPGGPVAIRPGRLVRPSSSRSTTHTAQGPRRCCCCCSRRPGYPRLAGSSVSRRWSGRWRARFGRCLCIAAGLPGFLALVRRRDRACSSCNGAGRSSVVFCRRSGNRATVAWTARHPCRRPVVERSVACVSHGDPHLAPSATHIMRPAALQRPN</sequence>
<dbReference type="Proteomes" id="UP000481861">
    <property type="component" value="Unassembled WGS sequence"/>
</dbReference>
<dbReference type="AlphaFoldDB" id="A0A7C8MSH7"/>
<feature type="compositionally biased region" description="Polar residues" evidence="1">
    <location>
        <begin position="17"/>
        <end position="27"/>
    </location>
</feature>
<evidence type="ECO:0000256" key="1">
    <source>
        <dbReference type="SAM" id="MobiDB-lite"/>
    </source>
</evidence>
<reference evidence="2 3" key="1">
    <citation type="submission" date="2020-01" db="EMBL/GenBank/DDBJ databases">
        <authorList>
            <consortium name="DOE Joint Genome Institute"/>
            <person name="Haridas S."/>
            <person name="Albert R."/>
            <person name="Binder M."/>
            <person name="Bloem J."/>
            <person name="Labutti K."/>
            <person name="Salamov A."/>
            <person name="Andreopoulos B."/>
            <person name="Baker S.E."/>
            <person name="Barry K."/>
            <person name="Bills G."/>
            <person name="Bluhm B.H."/>
            <person name="Cannon C."/>
            <person name="Castanera R."/>
            <person name="Culley D.E."/>
            <person name="Daum C."/>
            <person name="Ezra D."/>
            <person name="Gonzalez J.B."/>
            <person name="Henrissat B."/>
            <person name="Kuo A."/>
            <person name="Liang C."/>
            <person name="Lipzen A."/>
            <person name="Lutzoni F."/>
            <person name="Magnuson J."/>
            <person name="Mondo S."/>
            <person name="Nolan M."/>
            <person name="Ohm R."/>
            <person name="Pangilinan J."/>
            <person name="Park H.-J.H."/>
            <person name="Ramirez L."/>
            <person name="Alfaro M."/>
            <person name="Sun H."/>
            <person name="Tritt A."/>
            <person name="Yoshinaga Y."/>
            <person name="Zwiers L.-H.L."/>
            <person name="Turgeon B.G."/>
            <person name="Goodwin S.B."/>
            <person name="Spatafora J.W."/>
            <person name="Crous P.W."/>
            <person name="Grigoriev I.V."/>
        </authorList>
    </citation>
    <scope>NUCLEOTIDE SEQUENCE [LARGE SCALE GENOMIC DNA]</scope>
    <source>
        <strain evidence="2 3">CBS 611.86</strain>
    </source>
</reference>
<evidence type="ECO:0000313" key="2">
    <source>
        <dbReference type="EMBL" id="KAF2875884.1"/>
    </source>
</evidence>